<protein>
    <submittedName>
        <fullName evidence="2">Uncharacterized protein</fullName>
    </submittedName>
</protein>
<dbReference type="EMBL" id="JAVFWL010000001">
    <property type="protein sequence ID" value="KAK6731217.1"/>
    <property type="molecule type" value="Genomic_DNA"/>
</dbReference>
<name>A0ABR1C0P9_NECAM</name>
<feature type="compositionally biased region" description="Polar residues" evidence="1">
    <location>
        <begin position="11"/>
        <end position="24"/>
    </location>
</feature>
<feature type="region of interest" description="Disordered" evidence="1">
    <location>
        <begin position="1"/>
        <end position="25"/>
    </location>
</feature>
<evidence type="ECO:0000313" key="2">
    <source>
        <dbReference type="EMBL" id="KAK6731217.1"/>
    </source>
</evidence>
<evidence type="ECO:0000256" key="1">
    <source>
        <dbReference type="SAM" id="MobiDB-lite"/>
    </source>
</evidence>
<evidence type="ECO:0000313" key="3">
    <source>
        <dbReference type="Proteomes" id="UP001303046"/>
    </source>
</evidence>
<sequence length="177" mass="20399">MKSGLYHSTIKENQATDPESNQTEPLEERFHNAAKTLHSCCIHGIPCHKGLLRLSKDNRNNHGNLKTVPRPTSFRLYHRTKMSLSEMREALRDGSHNTVSLVLPLFVIYRCSEGHIWHYEIIEVQSNSTRLYTVNVPNVTQPCFVTINGLVRFYSNFSLSNHYNEKGELQVDVFPCR</sequence>
<gene>
    <name evidence="2" type="primary">Necator_chrI.g3718</name>
    <name evidence="2" type="ORF">RB195_007589</name>
</gene>
<keyword evidence="3" id="KW-1185">Reference proteome</keyword>
<reference evidence="2 3" key="1">
    <citation type="submission" date="2023-08" db="EMBL/GenBank/DDBJ databases">
        <title>A Necator americanus chromosomal reference genome.</title>
        <authorList>
            <person name="Ilik V."/>
            <person name="Petrzelkova K.J."/>
            <person name="Pardy F."/>
            <person name="Fuh T."/>
            <person name="Niatou-Singa F.S."/>
            <person name="Gouil Q."/>
            <person name="Baker L."/>
            <person name="Ritchie M.E."/>
            <person name="Jex A.R."/>
            <person name="Gazzola D."/>
            <person name="Li H."/>
            <person name="Toshio Fujiwara R."/>
            <person name="Zhan B."/>
            <person name="Aroian R.V."/>
            <person name="Pafco B."/>
            <person name="Schwarz E.M."/>
        </authorList>
    </citation>
    <scope>NUCLEOTIDE SEQUENCE [LARGE SCALE GENOMIC DNA]</scope>
    <source>
        <strain evidence="2 3">Aroian</strain>
        <tissue evidence="2">Whole animal</tissue>
    </source>
</reference>
<comment type="caution">
    <text evidence="2">The sequence shown here is derived from an EMBL/GenBank/DDBJ whole genome shotgun (WGS) entry which is preliminary data.</text>
</comment>
<dbReference type="Proteomes" id="UP001303046">
    <property type="component" value="Unassembled WGS sequence"/>
</dbReference>
<proteinExistence type="predicted"/>
<accession>A0ABR1C0P9</accession>
<dbReference type="PANTHER" id="PTHR31128">
    <property type="entry name" value="PROTEIN CBR-CLEC-135-RELATED"/>
    <property type="match status" value="1"/>
</dbReference>
<organism evidence="2 3">
    <name type="scientific">Necator americanus</name>
    <name type="common">Human hookworm</name>
    <dbReference type="NCBI Taxonomy" id="51031"/>
    <lineage>
        <taxon>Eukaryota</taxon>
        <taxon>Metazoa</taxon>
        <taxon>Ecdysozoa</taxon>
        <taxon>Nematoda</taxon>
        <taxon>Chromadorea</taxon>
        <taxon>Rhabditida</taxon>
        <taxon>Rhabditina</taxon>
        <taxon>Rhabditomorpha</taxon>
        <taxon>Strongyloidea</taxon>
        <taxon>Ancylostomatidae</taxon>
        <taxon>Bunostominae</taxon>
        <taxon>Necator</taxon>
    </lineage>
</organism>